<sequence length="75" mass="9325">MSRLYYKIWADAIQRYWKHHPKQPWKLNVFLMMTWMHTLNAFIVALWLKYFDILVIPILACFIHKPQIYQNFRLA</sequence>
<evidence type="ECO:0000313" key="2">
    <source>
        <dbReference type="EMBL" id="RCW38245.1"/>
    </source>
</evidence>
<keyword evidence="1" id="KW-1133">Transmembrane helix</keyword>
<keyword evidence="1" id="KW-0472">Membrane</keyword>
<keyword evidence="1" id="KW-0812">Transmembrane</keyword>
<evidence type="ECO:0000313" key="3">
    <source>
        <dbReference type="Proteomes" id="UP000252733"/>
    </source>
</evidence>
<keyword evidence="3" id="KW-1185">Reference proteome</keyword>
<organism evidence="2 3">
    <name type="scientific">Marinilabilia salmonicolor</name>
    <dbReference type="NCBI Taxonomy" id="989"/>
    <lineage>
        <taxon>Bacteria</taxon>
        <taxon>Pseudomonadati</taxon>
        <taxon>Bacteroidota</taxon>
        <taxon>Bacteroidia</taxon>
        <taxon>Marinilabiliales</taxon>
        <taxon>Marinilabiliaceae</taxon>
        <taxon>Marinilabilia</taxon>
    </lineage>
</organism>
<reference evidence="2 3" key="1">
    <citation type="submission" date="2018-07" db="EMBL/GenBank/DDBJ databases">
        <title>Freshwater and sediment microbial communities from various areas in North America, analyzing microbe dynamics in response to fracking.</title>
        <authorList>
            <person name="Lamendella R."/>
        </authorList>
    </citation>
    <scope>NUCLEOTIDE SEQUENCE [LARGE SCALE GENOMIC DNA]</scope>
    <source>
        <strain evidence="2 3">160A</strain>
    </source>
</reference>
<name>A0A368VDF2_9BACT</name>
<feature type="transmembrane region" description="Helical" evidence="1">
    <location>
        <begin position="41"/>
        <end position="63"/>
    </location>
</feature>
<gene>
    <name evidence="2" type="ORF">DFO77_1041</name>
</gene>
<proteinExistence type="predicted"/>
<evidence type="ECO:0000256" key="1">
    <source>
        <dbReference type="SAM" id="Phobius"/>
    </source>
</evidence>
<dbReference type="EMBL" id="QPIZ01000004">
    <property type="protein sequence ID" value="RCW38245.1"/>
    <property type="molecule type" value="Genomic_DNA"/>
</dbReference>
<dbReference type="Proteomes" id="UP000252733">
    <property type="component" value="Unassembled WGS sequence"/>
</dbReference>
<protein>
    <submittedName>
        <fullName evidence="2">Uncharacterized protein</fullName>
    </submittedName>
</protein>
<accession>A0A368VDF2</accession>
<dbReference type="AlphaFoldDB" id="A0A368VDF2"/>
<comment type="caution">
    <text evidence="2">The sequence shown here is derived from an EMBL/GenBank/DDBJ whole genome shotgun (WGS) entry which is preliminary data.</text>
</comment>